<dbReference type="GeneID" id="63145623"/>
<evidence type="ECO:0000313" key="1">
    <source>
        <dbReference type="EMBL" id="RSU05499.1"/>
    </source>
</evidence>
<organism evidence="1 2">
    <name type="scientific">Vagococcus fluvialis</name>
    <dbReference type="NCBI Taxonomy" id="2738"/>
    <lineage>
        <taxon>Bacteria</taxon>
        <taxon>Bacillati</taxon>
        <taxon>Bacillota</taxon>
        <taxon>Bacilli</taxon>
        <taxon>Lactobacillales</taxon>
        <taxon>Enterococcaceae</taxon>
        <taxon>Vagococcus</taxon>
    </lineage>
</organism>
<dbReference type="EMBL" id="NGJX01000001">
    <property type="protein sequence ID" value="RSU05499.1"/>
    <property type="molecule type" value="Genomic_DNA"/>
</dbReference>
<keyword evidence="2" id="KW-1185">Reference proteome</keyword>
<accession>A0A369B3Y2</accession>
<dbReference type="RefSeq" id="WP_114288882.1">
    <property type="nucleotide sequence ID" value="NZ_JAFLWK010000020.1"/>
</dbReference>
<reference evidence="1 2" key="1">
    <citation type="submission" date="2017-05" db="EMBL/GenBank/DDBJ databases">
        <title>Vagococcus spp. assemblies.</title>
        <authorList>
            <person name="Gulvik C.A."/>
        </authorList>
    </citation>
    <scope>NUCLEOTIDE SEQUENCE [LARGE SCALE GENOMIC DNA]</scope>
    <source>
        <strain evidence="1 2">NCFB 2497</strain>
    </source>
</reference>
<gene>
    <name evidence="1" type="ORF">CBF32_00440</name>
</gene>
<dbReference type="InterPro" id="IPR004676">
    <property type="entry name" value="Cd-R_transporter"/>
</dbReference>
<name>A0A369B3Y2_9ENTE</name>
<dbReference type="AlphaFoldDB" id="A0A369B3Y2"/>
<dbReference type="OrthoDB" id="7995400at2"/>
<dbReference type="Proteomes" id="UP000288197">
    <property type="component" value="Unassembled WGS sequence"/>
</dbReference>
<sequence length="185" mass="20779">MISLILTSISLFIATNVDDLILLIMFFALYRVTQKRKEVVIGQYLGMGAIIFISVIISYTIGKLDLFELKWLGVIPILLGVKTLFEKSEDEETLEKKNSALISQVAFLTLLNGTDNIVVYVSLFSPLSVGAMFLSIIIFLIMTAFWCLMAMKLVSHKGVSEKLIKYKHYLVPVVLIYVGLNMLFG</sequence>
<evidence type="ECO:0000313" key="2">
    <source>
        <dbReference type="Proteomes" id="UP000288197"/>
    </source>
</evidence>
<proteinExistence type="predicted"/>
<protein>
    <submittedName>
        <fullName evidence="1">Uncharacterized protein</fullName>
    </submittedName>
</protein>
<dbReference type="Pfam" id="PF03596">
    <property type="entry name" value="Cad"/>
    <property type="match status" value="1"/>
</dbReference>
<comment type="caution">
    <text evidence="1">The sequence shown here is derived from an EMBL/GenBank/DDBJ whole genome shotgun (WGS) entry which is preliminary data.</text>
</comment>